<organism evidence="2 3">
    <name type="scientific">Gordonia otitidis (strain DSM 44809 / CCUG 52243 / JCM 12355 / NBRC 100426 / IFM 10032)</name>
    <dbReference type="NCBI Taxonomy" id="1108044"/>
    <lineage>
        <taxon>Bacteria</taxon>
        <taxon>Bacillati</taxon>
        <taxon>Actinomycetota</taxon>
        <taxon>Actinomycetes</taxon>
        <taxon>Mycobacteriales</taxon>
        <taxon>Gordoniaceae</taxon>
        <taxon>Gordonia</taxon>
    </lineage>
</organism>
<sequence>MPAEGEEHRRIAVLDGRIEPYDTDRLGMSTRGPHESCPDPGGVLGVQHDQTATRPPTDVRGVVGRQTNSADDSTIPGDRDQNDGSGVIVDVVAVRRVEQSLAFDELAMA</sequence>
<accession>H5TJA8</accession>
<evidence type="ECO:0000256" key="1">
    <source>
        <dbReference type="SAM" id="MobiDB-lite"/>
    </source>
</evidence>
<feature type="region of interest" description="Disordered" evidence="1">
    <location>
        <begin position="21"/>
        <end position="85"/>
    </location>
</feature>
<comment type="caution">
    <text evidence="2">The sequence shown here is derived from an EMBL/GenBank/DDBJ whole genome shotgun (WGS) entry which is preliminary data.</text>
</comment>
<evidence type="ECO:0000313" key="3">
    <source>
        <dbReference type="Proteomes" id="UP000005038"/>
    </source>
</evidence>
<reference evidence="2" key="1">
    <citation type="submission" date="2012-02" db="EMBL/GenBank/DDBJ databases">
        <title>Whole genome shotgun sequence of Gordonia otitidis NBRC 100426.</title>
        <authorList>
            <person name="Yoshida I."/>
            <person name="Hosoyama A."/>
            <person name="Tsuchikane K."/>
            <person name="Katsumata H."/>
            <person name="Yamazaki S."/>
            <person name="Fujita N."/>
        </authorList>
    </citation>
    <scope>NUCLEOTIDE SEQUENCE [LARGE SCALE GENOMIC DNA]</scope>
    <source>
        <strain evidence="2">NBRC 100426</strain>
    </source>
</reference>
<dbReference type="EMBL" id="BAFB01000070">
    <property type="protein sequence ID" value="GAB33566.1"/>
    <property type="molecule type" value="Genomic_DNA"/>
</dbReference>
<dbReference type="STRING" id="1108044.GOOTI_070_00030"/>
<dbReference type="Proteomes" id="UP000005038">
    <property type="component" value="Unassembled WGS sequence"/>
</dbReference>
<evidence type="ECO:0000313" key="2">
    <source>
        <dbReference type="EMBL" id="GAB33566.1"/>
    </source>
</evidence>
<proteinExistence type="predicted"/>
<name>H5TJA8_GORO1</name>
<dbReference type="AlphaFoldDB" id="H5TJA8"/>
<protein>
    <submittedName>
        <fullName evidence="2">Uncharacterized protein</fullName>
    </submittedName>
</protein>
<gene>
    <name evidence="2" type="ORF">GOOTI_070_00030</name>
</gene>
<keyword evidence="3" id="KW-1185">Reference proteome</keyword>